<proteinExistence type="inferred from homology"/>
<dbReference type="HOGENOM" id="CLU_021713_3_2_1"/>
<evidence type="ECO:0000256" key="3">
    <source>
        <dbReference type="ARBA" id="ARBA00022737"/>
    </source>
</evidence>
<dbReference type="PROSITE" id="PS01024">
    <property type="entry name" value="PR55_1"/>
    <property type="match status" value="1"/>
</dbReference>
<dbReference type="PANTHER" id="PTHR11871">
    <property type="entry name" value="PROTEIN PHOSPHATASE PP2A REGULATORY SUBUNIT B"/>
    <property type="match status" value="1"/>
</dbReference>
<feature type="compositionally biased region" description="Basic and acidic residues" evidence="4">
    <location>
        <begin position="159"/>
        <end position="175"/>
    </location>
</feature>
<dbReference type="PROSITE" id="PS01025">
    <property type="entry name" value="PR55_2"/>
    <property type="match status" value="1"/>
</dbReference>
<feature type="region of interest" description="Disordered" evidence="4">
    <location>
        <begin position="365"/>
        <end position="387"/>
    </location>
</feature>
<feature type="region of interest" description="Disordered" evidence="4">
    <location>
        <begin position="252"/>
        <end position="289"/>
    </location>
</feature>
<sequence>MNGAGEIFDDLTHYRFAQAFGERATAEVPQEVDLISAVQFSRTGDLIATGDKGGRVVILQRIDAGRGEALRREQVARATRRSRLVQRETSRIRGNSSSCSSQGRLSTGLSPVPIPRSPRIAVVGPRWSGSHSNGSYRRGSLDRSHLSNCHKLSRLQGTRARESYLDDSGGEHESDSSESSASESSTSSSDERSSAASTMEMVSPPAGVSHGANGDVDLELNECDVLMTSCADVDDRAFQERSRTHLLDALPGIRSTPHVPLDDEVWDDRERASDGRNADGDDGLRPDRSRIPAFVPEYRFWTQFQSHEPEFDYLKSLEIEEKINQIRWCRDVSGAYRLLTTNDKTIKLWRVFERQVRQLVSFDNQTGEADTRPESHQALRHHDASADPSSAIRGLVERPAEDSSGLASAGIIAGRNVCLPRLRRAGSMVIAVPKRIFSNAHAYHINSISLNSDEETFLSADDLRINIWNLENCSTGFNVVDIKPENMEDLTEVITAAEFHPHHCNLFLYSSSRGVLKLCDLRVRALCDQSCREYEEPEDPANRSFFSEIIASTSDVTFSHSGRYVLARDYMTLKLWDINMEKRPLLTIPVHESLRSRLCELYENDCIFDKFQCAFSADDASVLTGSYGNQFQVYSSKSGRGLCYEASVDFVSSGRPPRLLFPNGMSCSIETMTDASGSMGGVSSSPPLLSASGLGPTISSGVPPEPLLPTQSPNARRVLHVAAHPLENIAAVAAGPALYLYNAVLSPCFL</sequence>
<dbReference type="EMBL" id="AP006501">
    <property type="protein sequence ID" value="BAM82988.1"/>
    <property type="molecule type" value="Genomic_DNA"/>
</dbReference>
<organism evidence="5 6">
    <name type="scientific">Cyanidioschyzon merolae (strain NIES-3377 / 10D)</name>
    <name type="common">Unicellular red alga</name>
    <dbReference type="NCBI Taxonomy" id="280699"/>
    <lineage>
        <taxon>Eukaryota</taxon>
        <taxon>Rhodophyta</taxon>
        <taxon>Bangiophyceae</taxon>
        <taxon>Cyanidiales</taxon>
        <taxon>Cyanidiaceae</taxon>
        <taxon>Cyanidioschyzon</taxon>
    </lineage>
</organism>
<dbReference type="InterPro" id="IPR015943">
    <property type="entry name" value="WD40/YVTN_repeat-like_dom_sf"/>
</dbReference>
<evidence type="ECO:0000256" key="2">
    <source>
        <dbReference type="ARBA" id="ARBA00022574"/>
    </source>
</evidence>
<reference evidence="5 6" key="2">
    <citation type="journal article" date="2007" name="BMC Biol.">
        <title>A 100%-complete sequence reveals unusually simple genomic features in the hot-spring red alga Cyanidioschyzon merolae.</title>
        <authorList>
            <person name="Nozaki H."/>
            <person name="Takano H."/>
            <person name="Misumi O."/>
            <person name="Terasawa K."/>
            <person name="Matsuzaki M."/>
            <person name="Maruyama S."/>
            <person name="Nishida K."/>
            <person name="Yagisawa F."/>
            <person name="Yoshida Y."/>
            <person name="Fujiwara T."/>
            <person name="Takio S."/>
            <person name="Tamura K."/>
            <person name="Chung S.J."/>
            <person name="Nakamura S."/>
            <person name="Kuroiwa H."/>
            <person name="Tanaka K."/>
            <person name="Sato N."/>
            <person name="Kuroiwa T."/>
        </authorList>
    </citation>
    <scope>NUCLEOTIDE SEQUENCE [LARGE SCALE GENOMIC DNA]</scope>
    <source>
        <strain evidence="5 6">10D</strain>
    </source>
</reference>
<dbReference type="InterPro" id="IPR000009">
    <property type="entry name" value="PP2A_PR55"/>
</dbReference>
<dbReference type="Pfam" id="PF00400">
    <property type="entry name" value="WD40"/>
    <property type="match status" value="1"/>
</dbReference>
<keyword evidence="6" id="KW-1185">Reference proteome</keyword>
<feature type="compositionally biased region" description="Basic and acidic residues" evidence="4">
    <location>
        <begin position="268"/>
        <end position="289"/>
    </location>
</feature>
<dbReference type="Gramene" id="CMS430CT">
    <property type="protein sequence ID" value="CMS430CT"/>
    <property type="gene ID" value="CMS430C"/>
</dbReference>
<keyword evidence="2" id="KW-0853">WD repeat</keyword>
<feature type="region of interest" description="Disordered" evidence="4">
    <location>
        <begin position="157"/>
        <end position="213"/>
    </location>
</feature>
<dbReference type="RefSeq" id="XP_005539024.1">
    <property type="nucleotide sequence ID" value="XM_005538967.1"/>
</dbReference>
<feature type="region of interest" description="Disordered" evidence="4">
    <location>
        <begin position="81"/>
        <end position="143"/>
    </location>
</feature>
<dbReference type="STRING" id="280699.M1VM56"/>
<evidence type="ECO:0000256" key="1">
    <source>
        <dbReference type="ARBA" id="ARBA00008259"/>
    </source>
</evidence>
<reference evidence="5 6" key="1">
    <citation type="journal article" date="2004" name="Nature">
        <title>Genome sequence of the ultrasmall unicellular red alga Cyanidioschyzon merolae 10D.</title>
        <authorList>
            <person name="Matsuzaki M."/>
            <person name="Misumi O."/>
            <person name="Shin-i T."/>
            <person name="Maruyama S."/>
            <person name="Takahara M."/>
            <person name="Miyagishima S."/>
            <person name="Mori T."/>
            <person name="Nishida K."/>
            <person name="Yagisawa F."/>
            <person name="Nishida K."/>
            <person name="Yoshida Y."/>
            <person name="Nishimura Y."/>
            <person name="Nakao S."/>
            <person name="Kobayashi T."/>
            <person name="Momoyama Y."/>
            <person name="Higashiyama T."/>
            <person name="Minoda A."/>
            <person name="Sano M."/>
            <person name="Nomoto H."/>
            <person name="Oishi K."/>
            <person name="Hayashi H."/>
            <person name="Ohta F."/>
            <person name="Nishizaka S."/>
            <person name="Haga S."/>
            <person name="Miura S."/>
            <person name="Morishita T."/>
            <person name="Kabeya Y."/>
            <person name="Terasawa K."/>
            <person name="Suzuki Y."/>
            <person name="Ishii Y."/>
            <person name="Asakawa S."/>
            <person name="Takano H."/>
            <person name="Ohta N."/>
            <person name="Kuroiwa H."/>
            <person name="Tanaka K."/>
            <person name="Shimizu N."/>
            <person name="Sugano S."/>
            <person name="Sato N."/>
            <person name="Nozaki H."/>
            <person name="Ogasawara N."/>
            <person name="Kohara Y."/>
            <person name="Kuroiwa T."/>
        </authorList>
    </citation>
    <scope>NUCLEOTIDE SEQUENCE [LARGE SCALE GENOMIC DNA]</scope>
    <source>
        <strain evidence="5 6">10D</strain>
    </source>
</reference>
<dbReference type="SUPFAM" id="SSF50978">
    <property type="entry name" value="WD40 repeat-like"/>
    <property type="match status" value="1"/>
</dbReference>
<accession>M1VM56</accession>
<feature type="compositionally biased region" description="Low complexity" evidence="4">
    <location>
        <begin position="92"/>
        <end position="108"/>
    </location>
</feature>
<dbReference type="InterPro" id="IPR036322">
    <property type="entry name" value="WD40_repeat_dom_sf"/>
</dbReference>
<evidence type="ECO:0000313" key="6">
    <source>
        <dbReference type="Proteomes" id="UP000007014"/>
    </source>
</evidence>
<protein>
    <submittedName>
        <fullName evidence="5">Protein phosphatase 2A B55 regulatory subunit</fullName>
    </submittedName>
</protein>
<name>M1VM56_CYAM1</name>
<keyword evidence="3" id="KW-0677">Repeat</keyword>
<dbReference type="Gene3D" id="2.130.10.10">
    <property type="entry name" value="YVTN repeat-like/Quinoprotein amine dehydrogenase"/>
    <property type="match status" value="1"/>
</dbReference>
<dbReference type="SMART" id="SM00320">
    <property type="entry name" value="WD40"/>
    <property type="match status" value="4"/>
</dbReference>
<gene>
    <name evidence="5" type="ORF">CYME_CMS430C</name>
</gene>
<comment type="similarity">
    <text evidence="1">Belongs to the phosphatase 2A regulatory subunit B family.</text>
</comment>
<dbReference type="GeneID" id="16997463"/>
<dbReference type="KEGG" id="cme:CYME_CMS430C"/>
<dbReference type="Proteomes" id="UP000007014">
    <property type="component" value="Chromosome 19"/>
</dbReference>
<feature type="compositionally biased region" description="Basic and acidic residues" evidence="4">
    <location>
        <begin position="369"/>
        <end position="385"/>
    </location>
</feature>
<feature type="compositionally biased region" description="Low complexity" evidence="4">
    <location>
        <begin position="177"/>
        <end position="188"/>
    </location>
</feature>
<evidence type="ECO:0000313" key="5">
    <source>
        <dbReference type="EMBL" id="BAM82988.1"/>
    </source>
</evidence>
<dbReference type="eggNOG" id="KOG1354">
    <property type="taxonomic scope" value="Eukaryota"/>
</dbReference>
<evidence type="ECO:0000256" key="4">
    <source>
        <dbReference type="SAM" id="MobiDB-lite"/>
    </source>
</evidence>
<dbReference type="AlphaFoldDB" id="M1VM56"/>
<dbReference type="InterPro" id="IPR018067">
    <property type="entry name" value="PP2A_PR55_CS"/>
</dbReference>
<dbReference type="InterPro" id="IPR001680">
    <property type="entry name" value="WD40_rpt"/>
</dbReference>
<dbReference type="OMA" id="IGHLFIY"/>
<dbReference type="GO" id="GO:0000159">
    <property type="term" value="C:protein phosphatase type 2A complex"/>
    <property type="evidence" value="ECO:0007669"/>
    <property type="project" value="InterPro"/>
</dbReference>
<dbReference type="OrthoDB" id="6274823at2759"/>
<dbReference type="GO" id="GO:0019888">
    <property type="term" value="F:protein phosphatase regulator activity"/>
    <property type="evidence" value="ECO:0007669"/>
    <property type="project" value="InterPro"/>
</dbReference>